<gene>
    <name evidence="1" type="ORF">SDC9_203692</name>
</gene>
<accession>A0A645IX68</accession>
<dbReference type="AlphaFoldDB" id="A0A645IX68"/>
<comment type="caution">
    <text evidence="1">The sequence shown here is derived from an EMBL/GenBank/DDBJ whole genome shotgun (WGS) entry which is preliminary data.</text>
</comment>
<reference evidence="1" key="1">
    <citation type="submission" date="2019-08" db="EMBL/GenBank/DDBJ databases">
        <authorList>
            <person name="Kucharzyk K."/>
            <person name="Murdoch R.W."/>
            <person name="Higgins S."/>
            <person name="Loffler F."/>
        </authorList>
    </citation>
    <scope>NUCLEOTIDE SEQUENCE</scope>
</reference>
<name>A0A645IX68_9ZZZZ</name>
<organism evidence="1">
    <name type="scientific">bioreactor metagenome</name>
    <dbReference type="NCBI Taxonomy" id="1076179"/>
    <lineage>
        <taxon>unclassified sequences</taxon>
        <taxon>metagenomes</taxon>
        <taxon>ecological metagenomes</taxon>
    </lineage>
</organism>
<sequence>MELPAGVAEDRPQLVVEVGDPLRGGLAVGIPVAVERGERVEQLAARGREPGAR</sequence>
<protein>
    <submittedName>
        <fullName evidence="1">Uncharacterized protein</fullName>
    </submittedName>
</protein>
<proteinExistence type="predicted"/>
<evidence type="ECO:0000313" key="1">
    <source>
        <dbReference type="EMBL" id="MPN56008.1"/>
    </source>
</evidence>
<dbReference type="EMBL" id="VSSQ01125873">
    <property type="protein sequence ID" value="MPN56008.1"/>
    <property type="molecule type" value="Genomic_DNA"/>
</dbReference>